<evidence type="ECO:0000313" key="2">
    <source>
        <dbReference type="Proteomes" id="UP001465153"/>
    </source>
</evidence>
<accession>A0ABQ0A9P4</accession>
<evidence type="ECO:0000313" key="1">
    <source>
        <dbReference type="EMBL" id="GAA6168372.1"/>
    </source>
</evidence>
<dbReference type="RefSeq" id="WP_353303058.1">
    <property type="nucleotide sequence ID" value="NZ_BAABWN010000006.1"/>
</dbReference>
<dbReference type="Proteomes" id="UP001465153">
    <property type="component" value="Unassembled WGS sequence"/>
</dbReference>
<sequence>MTLKSDYPRPLWFSFSGGDKRYILKLISVILENNKVSEFQIDPKSYLQYGDYNDIDNLELSKVTYLLNLNDKITDLVDVIGMFPRRLLVLSDSYFKSVYCLMELTCSLIVSQGADLAFLLLGYTDSVDVFNDKISIELDMGATSEEPIAGEFYLAELLTLIYEKIIAPSFSPAFHLPANTDPKAQFDKYLFEAKKRLFLVGSYDDKEEQLLDKAIQLVKYSQAIDAAVFSQLNVQYEKFYNRAVDNWLKTSLGVWCKENYLNDDNKNKIFSGLDLVELRSFIRFIEQTYEEPKGKEFHANNHDVESIKSLCALLLLTTIDKYWATDMRLASRNGLRIKLAYSNGNIEDKILLCQIAAEAIDHSLPKLESVTEKGISVSNYFDITELPKAREEVKSSNWFNNVLYEIVNRLMPGYYRDSSDLARRMNENKDYVASDIRSELFVNEQYDDTGKITDFRVLIKPDFFASGDSLTEEEWESTVKQVMDVFNAGAEPSEQIKFGLVVLHTMEGGHNVQLISTNQHQMVIRKLVQKVLKVFL</sequence>
<organism evidence="1 2">
    <name type="scientific">Sessilibacter corallicola</name>
    <dbReference type="NCBI Taxonomy" id="2904075"/>
    <lineage>
        <taxon>Bacteria</taxon>
        <taxon>Pseudomonadati</taxon>
        <taxon>Pseudomonadota</taxon>
        <taxon>Gammaproteobacteria</taxon>
        <taxon>Cellvibrionales</taxon>
        <taxon>Cellvibrionaceae</taxon>
        <taxon>Sessilibacter</taxon>
    </lineage>
</organism>
<name>A0ABQ0A9P4_9GAMM</name>
<protein>
    <submittedName>
        <fullName evidence="1">Uncharacterized protein</fullName>
    </submittedName>
</protein>
<keyword evidence="2" id="KW-1185">Reference proteome</keyword>
<proteinExistence type="predicted"/>
<gene>
    <name evidence="1" type="ORF">NBRC116591_21830</name>
</gene>
<reference evidence="1 2" key="1">
    <citation type="submission" date="2024-04" db="EMBL/GenBank/DDBJ databases">
        <title>Draft genome sequence of Sessilibacter corallicola NBRC 116591.</title>
        <authorList>
            <person name="Miyakawa T."/>
            <person name="Kusuya Y."/>
            <person name="Miura T."/>
        </authorList>
    </citation>
    <scope>NUCLEOTIDE SEQUENCE [LARGE SCALE GENOMIC DNA]</scope>
    <source>
        <strain evidence="1 2">KU-00831-HH</strain>
    </source>
</reference>
<comment type="caution">
    <text evidence="1">The sequence shown here is derived from an EMBL/GenBank/DDBJ whole genome shotgun (WGS) entry which is preliminary data.</text>
</comment>
<dbReference type="EMBL" id="BAABWN010000006">
    <property type="protein sequence ID" value="GAA6168372.1"/>
    <property type="molecule type" value="Genomic_DNA"/>
</dbReference>